<feature type="compositionally biased region" description="Basic and acidic residues" evidence="1">
    <location>
        <begin position="408"/>
        <end position="424"/>
    </location>
</feature>
<reference evidence="2 3" key="1">
    <citation type="journal article" date="2014" name="Mol. Plant">
        <title>Chromosome Scale Genome Assembly and Transcriptome Profiling of Nannochloropsis gaditana in Nitrogen Depletion.</title>
        <authorList>
            <person name="Corteggiani Carpinelli E."/>
            <person name="Telatin A."/>
            <person name="Vitulo N."/>
            <person name="Forcato C."/>
            <person name="D'Angelo M."/>
            <person name="Schiavon R."/>
            <person name="Vezzi A."/>
            <person name="Giacometti G.M."/>
            <person name="Morosinotto T."/>
            <person name="Valle G."/>
        </authorList>
    </citation>
    <scope>NUCLEOTIDE SEQUENCE [LARGE SCALE GENOMIC DNA]</scope>
    <source>
        <strain evidence="2 3">B-31</strain>
    </source>
</reference>
<dbReference type="Gene3D" id="3.10.20.90">
    <property type="entry name" value="Phosphatidylinositol 3-kinase Catalytic Subunit, Chain A, domain 1"/>
    <property type="match status" value="1"/>
</dbReference>
<accession>W7TTJ1</accession>
<sequence length="604" mass="66770">MSTKSASTTPGMKITKVENTMPAPTAAATLNGENDVSTPSKSTKVCELHKDVSIWRAELLTQTFIGCWRCAMDQAWESPPDTRQSTQQALSYVLALIKGKKEREACINEVLGILFEEGERDKLERESLRKRMEALQSESRESETKWKAASSRVKELEKDEEKLTKQLDKMLTRIDALEAEKEEIQKGTTVLEEMLQQGEKERMALRDDAADSEKRAEELRCQLAAVQEQSRLATSRLEEELAAALARNNKNREQLSSPVPSSSLHLSPTGLPQSQVQFQQAEPSKNPYVSTWISAADQHKLETQRFSAWQPSVPSATAGAVTLDNKPLPSSNNFQSLSHQPQRPQEDQRLKEPDDPFDVAPPTTLAPGLSIHRADGTVSNTKEKGEGTVVDSTPTITDKTSDQDLGEDGGKGNENENTRLEKKKNPIGALFGKLTSKNPVEVGTARFSGRSLARGPGEDKSSSNIKPQTKVQGPTSSSLPSSQASNQSPPRPKISVIAHMDGQERVAFTMYQDDRFQKVMERYLQVKDIQAPVDEVRFVVDANHHTLGPELTPMDFDLKEGATISVRVPAEYVHVKELTSLSGMEEGKEGGKEERGMDEAEAYM</sequence>
<gene>
    <name evidence="2" type="ORF">Naga_100097g7</name>
</gene>
<dbReference type="Gene3D" id="1.10.287.1490">
    <property type="match status" value="1"/>
</dbReference>
<feature type="compositionally biased region" description="Basic and acidic residues" evidence="1">
    <location>
        <begin position="344"/>
        <end position="354"/>
    </location>
</feature>
<name>W7TTJ1_9STRA</name>
<feature type="compositionally biased region" description="Low complexity" evidence="1">
    <location>
        <begin position="472"/>
        <end position="488"/>
    </location>
</feature>
<evidence type="ECO:0000313" key="2">
    <source>
        <dbReference type="EMBL" id="EWM26863.1"/>
    </source>
</evidence>
<dbReference type="InterPro" id="IPR029071">
    <property type="entry name" value="Ubiquitin-like_domsf"/>
</dbReference>
<dbReference type="AlphaFoldDB" id="W7TTJ1"/>
<evidence type="ECO:0000313" key="3">
    <source>
        <dbReference type="Proteomes" id="UP000019335"/>
    </source>
</evidence>
<feature type="region of interest" description="Disordered" evidence="1">
    <location>
        <begin position="583"/>
        <end position="604"/>
    </location>
</feature>
<proteinExistence type="predicted"/>
<feature type="region of interest" description="Disordered" evidence="1">
    <location>
        <begin position="248"/>
        <end position="284"/>
    </location>
</feature>
<feature type="compositionally biased region" description="Basic and acidic residues" evidence="1">
    <location>
        <begin position="585"/>
        <end position="598"/>
    </location>
</feature>
<feature type="region of interest" description="Disordered" evidence="1">
    <location>
        <begin position="1"/>
        <end position="21"/>
    </location>
</feature>
<dbReference type="EMBL" id="AZIL01000602">
    <property type="protein sequence ID" value="EWM26863.1"/>
    <property type="molecule type" value="Genomic_DNA"/>
</dbReference>
<feature type="compositionally biased region" description="Polar residues" evidence="1">
    <location>
        <begin position="1"/>
        <end position="10"/>
    </location>
</feature>
<dbReference type="Proteomes" id="UP000019335">
    <property type="component" value="Chromosome 8"/>
</dbReference>
<feature type="region of interest" description="Disordered" evidence="1">
    <location>
        <begin position="319"/>
        <end position="432"/>
    </location>
</feature>
<feature type="compositionally biased region" description="Polar residues" evidence="1">
    <location>
        <begin position="328"/>
        <end position="343"/>
    </location>
</feature>
<dbReference type="CDD" id="cd01763">
    <property type="entry name" value="Ubl_SUMO_like"/>
    <property type="match status" value="1"/>
</dbReference>
<dbReference type="OrthoDB" id="10371626at2759"/>
<feature type="compositionally biased region" description="Polar residues" evidence="1">
    <location>
        <begin position="270"/>
        <end position="284"/>
    </location>
</feature>
<feature type="compositionally biased region" description="Low complexity" evidence="1">
    <location>
        <begin position="255"/>
        <end position="268"/>
    </location>
</feature>
<feature type="compositionally biased region" description="Polar residues" evidence="1">
    <location>
        <begin position="462"/>
        <end position="471"/>
    </location>
</feature>
<evidence type="ECO:0000256" key="1">
    <source>
        <dbReference type="SAM" id="MobiDB-lite"/>
    </source>
</evidence>
<feature type="region of interest" description="Disordered" evidence="1">
    <location>
        <begin position="447"/>
        <end position="494"/>
    </location>
</feature>
<organism evidence="2 3">
    <name type="scientific">Nannochloropsis gaditana</name>
    <dbReference type="NCBI Taxonomy" id="72520"/>
    <lineage>
        <taxon>Eukaryota</taxon>
        <taxon>Sar</taxon>
        <taxon>Stramenopiles</taxon>
        <taxon>Ochrophyta</taxon>
        <taxon>Eustigmatophyceae</taxon>
        <taxon>Eustigmatales</taxon>
        <taxon>Monodopsidaceae</taxon>
        <taxon>Nannochloropsis</taxon>
    </lineage>
</organism>
<dbReference type="SUPFAM" id="SSF54236">
    <property type="entry name" value="Ubiquitin-like"/>
    <property type="match status" value="1"/>
</dbReference>
<keyword evidence="3" id="KW-1185">Reference proteome</keyword>
<comment type="caution">
    <text evidence="2">The sequence shown here is derived from an EMBL/GenBank/DDBJ whole genome shotgun (WGS) entry which is preliminary data.</text>
</comment>
<protein>
    <submittedName>
        <fullName evidence="2">Small ubiquitin-related modifier, SUMO</fullName>
    </submittedName>
</protein>